<comment type="caution">
    <text evidence="1">The sequence shown here is derived from an EMBL/GenBank/DDBJ whole genome shotgun (WGS) entry which is preliminary data.</text>
</comment>
<dbReference type="AlphaFoldDB" id="A0A0V0YFP6"/>
<name>A0A0V0YFP6_TRIPS</name>
<accession>A0A0V0YFP6</accession>
<evidence type="ECO:0000313" key="2">
    <source>
        <dbReference type="Proteomes" id="UP000054815"/>
    </source>
</evidence>
<gene>
    <name evidence="1" type="ORF">T4E_6997</name>
</gene>
<dbReference type="Proteomes" id="UP000054815">
    <property type="component" value="Unassembled WGS sequence"/>
</dbReference>
<protein>
    <submittedName>
        <fullName evidence="1">Uncharacterized protein</fullName>
    </submittedName>
</protein>
<evidence type="ECO:0000313" key="1">
    <source>
        <dbReference type="EMBL" id="KRX99172.1"/>
    </source>
</evidence>
<reference evidence="1 2" key="1">
    <citation type="submission" date="2015-01" db="EMBL/GenBank/DDBJ databases">
        <title>Evolution of Trichinella species and genotypes.</title>
        <authorList>
            <person name="Korhonen P.K."/>
            <person name="Edoardo P."/>
            <person name="Giuseppe L.R."/>
            <person name="Gasser R.B."/>
        </authorList>
    </citation>
    <scope>NUCLEOTIDE SEQUENCE [LARGE SCALE GENOMIC DNA]</scope>
    <source>
        <strain evidence="1">ISS141</strain>
    </source>
</reference>
<sequence length="78" mass="8908">MFSDLLMVPNFGHQWALASVDFILWLAWLGKLSEHGSNVYETQVAKDFHGLLFSVVSLRKVVVHHSVQFHRPFKLSSA</sequence>
<proteinExistence type="predicted"/>
<organism evidence="1 2">
    <name type="scientific">Trichinella pseudospiralis</name>
    <name type="common">Parasitic roundworm</name>
    <dbReference type="NCBI Taxonomy" id="6337"/>
    <lineage>
        <taxon>Eukaryota</taxon>
        <taxon>Metazoa</taxon>
        <taxon>Ecdysozoa</taxon>
        <taxon>Nematoda</taxon>
        <taxon>Enoplea</taxon>
        <taxon>Dorylaimia</taxon>
        <taxon>Trichinellida</taxon>
        <taxon>Trichinellidae</taxon>
        <taxon>Trichinella</taxon>
    </lineage>
</organism>
<dbReference type="EMBL" id="JYDU01000016">
    <property type="protein sequence ID" value="KRX99172.1"/>
    <property type="molecule type" value="Genomic_DNA"/>
</dbReference>